<dbReference type="PATRIC" id="fig|1339349.3.peg.1860"/>
<dbReference type="AlphaFoldDB" id="A0A078S0Z0"/>
<dbReference type="EMBL" id="JNHN01000170">
    <property type="protein sequence ID" value="KDS51299.1"/>
    <property type="molecule type" value="Genomic_DNA"/>
</dbReference>
<proteinExistence type="predicted"/>
<organism evidence="1 2">
    <name type="scientific">Bacteroides uniformis str. 3978 T3 ii</name>
    <dbReference type="NCBI Taxonomy" id="1339349"/>
    <lineage>
        <taxon>Bacteria</taxon>
        <taxon>Pseudomonadati</taxon>
        <taxon>Bacteroidota</taxon>
        <taxon>Bacteroidia</taxon>
        <taxon>Bacteroidales</taxon>
        <taxon>Bacteroidaceae</taxon>
        <taxon>Bacteroides</taxon>
    </lineage>
</organism>
<protein>
    <submittedName>
        <fullName evidence="1">Capsular polysaccharide biosynthesis CapD domain protein</fullName>
    </submittedName>
</protein>
<gene>
    <name evidence="1" type="ORF">M094_0611</name>
</gene>
<accession>A0A078S0Z0</accession>
<dbReference type="Proteomes" id="UP000028013">
    <property type="component" value="Unassembled WGS sequence"/>
</dbReference>
<reference evidence="1 2" key="1">
    <citation type="submission" date="2014-04" db="EMBL/GenBank/DDBJ databases">
        <authorList>
            <person name="Sears C."/>
            <person name="Carroll K."/>
            <person name="Sack B.R."/>
            <person name="Qadri F."/>
            <person name="Myers L.L."/>
            <person name="Chung G.-T."/>
            <person name="Escheverria P."/>
            <person name="Fraser C.M."/>
            <person name="Sadzewicz L."/>
            <person name="Shefchek K.A."/>
            <person name="Tallon L."/>
            <person name="Das S.P."/>
            <person name="Daugherty S."/>
            <person name="Mongodin E.F."/>
        </authorList>
    </citation>
    <scope>NUCLEOTIDE SEQUENCE [LARGE SCALE GENOMIC DNA]</scope>
    <source>
        <strain evidence="1 2">3978 T3 ii</strain>
    </source>
</reference>
<evidence type="ECO:0000313" key="2">
    <source>
        <dbReference type="Proteomes" id="UP000028013"/>
    </source>
</evidence>
<name>A0A078S0Z0_BACUN</name>
<sequence>MDSVISEKIKREKPSVDDYEHVREEVLALVQYSYTEKKAILIGLMKKIVPIFPLSSTQ</sequence>
<comment type="caution">
    <text evidence="1">The sequence shown here is derived from an EMBL/GenBank/DDBJ whole genome shotgun (WGS) entry which is preliminary data.</text>
</comment>
<evidence type="ECO:0000313" key="1">
    <source>
        <dbReference type="EMBL" id="KDS51299.1"/>
    </source>
</evidence>